<dbReference type="InterPro" id="IPR022812">
    <property type="entry name" value="Dynamin"/>
</dbReference>
<evidence type="ECO:0000313" key="7">
    <source>
        <dbReference type="Proteomes" id="UP000053263"/>
    </source>
</evidence>
<dbReference type="PROSITE" id="PS51718">
    <property type="entry name" value="G_DYNAMIN_2"/>
    <property type="match status" value="1"/>
</dbReference>
<evidence type="ECO:0000256" key="1">
    <source>
        <dbReference type="ARBA" id="ARBA00022741"/>
    </source>
</evidence>
<dbReference type="PROSITE" id="PS51388">
    <property type="entry name" value="GED"/>
    <property type="match status" value="1"/>
</dbReference>
<evidence type="ECO:0000259" key="4">
    <source>
        <dbReference type="PROSITE" id="PS51388"/>
    </source>
</evidence>
<dbReference type="SUPFAM" id="SSF52540">
    <property type="entry name" value="P-loop containing nucleoside triphosphate hydrolases"/>
    <property type="match status" value="1"/>
</dbReference>
<reference evidence="6 7" key="1">
    <citation type="submission" date="2014-06" db="EMBL/GenBank/DDBJ databases">
        <title>Evolutionary Origins and Diversification of the Mycorrhizal Mutualists.</title>
        <authorList>
            <consortium name="DOE Joint Genome Institute"/>
            <consortium name="Mycorrhizal Genomics Consortium"/>
            <person name="Kohler A."/>
            <person name="Kuo A."/>
            <person name="Nagy L.G."/>
            <person name="Floudas D."/>
            <person name="Copeland A."/>
            <person name="Barry K.W."/>
            <person name="Cichocki N."/>
            <person name="Veneault-Fourrey C."/>
            <person name="LaButti K."/>
            <person name="Lindquist E.A."/>
            <person name="Lipzen A."/>
            <person name="Lundell T."/>
            <person name="Morin E."/>
            <person name="Murat C."/>
            <person name="Riley R."/>
            <person name="Ohm R."/>
            <person name="Sun H."/>
            <person name="Tunlid A."/>
            <person name="Henrissat B."/>
            <person name="Grigoriev I.V."/>
            <person name="Hibbett D.S."/>
            <person name="Martin F."/>
        </authorList>
    </citation>
    <scope>NUCLEOTIDE SEQUENCE [LARGE SCALE GENOMIC DNA]</scope>
    <source>
        <strain evidence="6 7">FD-325 SS-3</strain>
    </source>
</reference>
<dbReference type="Pfam" id="PF02212">
    <property type="entry name" value="GED"/>
    <property type="match status" value="1"/>
</dbReference>
<dbReference type="SMART" id="SM00053">
    <property type="entry name" value="DYNc"/>
    <property type="match status" value="1"/>
</dbReference>
<dbReference type="OrthoDB" id="5061070at2759"/>
<keyword evidence="7" id="KW-1185">Reference proteome</keyword>
<feature type="region of interest" description="Disordered" evidence="3">
    <location>
        <begin position="636"/>
        <end position="665"/>
    </location>
</feature>
<dbReference type="GO" id="GO:0008017">
    <property type="term" value="F:microtubule binding"/>
    <property type="evidence" value="ECO:0007669"/>
    <property type="project" value="TreeGrafter"/>
</dbReference>
<dbReference type="Gene3D" id="3.40.50.300">
    <property type="entry name" value="P-loop containing nucleotide triphosphate hydrolases"/>
    <property type="match status" value="1"/>
</dbReference>
<dbReference type="InterPro" id="IPR030381">
    <property type="entry name" value="G_DYNAMIN_dom"/>
</dbReference>
<dbReference type="PANTHER" id="PTHR11566">
    <property type="entry name" value="DYNAMIN"/>
    <property type="match status" value="1"/>
</dbReference>
<sequence>MLNGETPRLAKSQYAVRSKELLSLVKQLRAIGAQADLDLPRITVIGNQSAGKSSVVEAISGITVPRDAGTCTRCPMECRMSSSDKPWSCQVYIRWEFDASGKRSEKVHEEPFGGVITDKGDVELALRRAQTAVLHPTFPPQKFLHMSAAELSKLGRPGDPVALPFSQNAVCVDLEGPDCTDLSFIDLPGIIQNADPHVVKLVEDLVVSHIKGNCLILVALPITDDIENQKALRLARKEDPAGRRTIGVITKLDLLSVGSTKVRDLWLEVIEGRRHALRHGYFCTRQPDDDERAAGVTPESARAAEADFFATTQPWAASVHQHRFGTSKLTATLSSLLVRVIDDTLPNIRAETTRVLDICKRELAALPKGIDQEPATYMLSLITDFSSRISQYAQGTADARSLIQENRVYYTQFKEAIRATAPYFVPYTSRKEEPRFDNRLDDDEPASESKNRPFFLDDMRRHIDDSITRELPNNVPFDAKVVLIDEFQSTWENFATVCFDRVRKCMLKTLLECISKYFGGYEGLRNHLNVFVSELVEQHYDSCLSHIAAILEGERTPFTQNDHYLATSKDKWLAKYKEARAGQKEPSPAQGIAASTLSSPFSFANPSAISSPAKAPSSAPAPLPFSFAKPLASSVSGSKPASSKGGPPVIVTTPETEFRSPAPSPSPFVLPVPQPNPVDKLNAALAALADLGYSGITAEDLGKLNPPDEYETELEAMAEVRGYFQVAYKRVIDNVPILIDLLFVKAVSKDVQSFLVTKLGLGTANATARCAQYLAEDPNIVQRRDELVARKKRLENVADELYNFGL</sequence>
<keyword evidence="2" id="KW-0342">GTP-binding</keyword>
<feature type="domain" description="GED" evidence="4">
    <location>
        <begin position="713"/>
        <end position="806"/>
    </location>
</feature>
<dbReference type="AlphaFoldDB" id="A0A0C9T4I5"/>
<dbReference type="EMBL" id="KN832572">
    <property type="protein sequence ID" value="KII84204.1"/>
    <property type="molecule type" value="Genomic_DNA"/>
</dbReference>
<dbReference type="Gene3D" id="1.20.120.1240">
    <property type="entry name" value="Dynamin, middle domain"/>
    <property type="match status" value="1"/>
</dbReference>
<dbReference type="GO" id="GO:0005737">
    <property type="term" value="C:cytoplasm"/>
    <property type="evidence" value="ECO:0007669"/>
    <property type="project" value="TreeGrafter"/>
</dbReference>
<dbReference type="InterPro" id="IPR003130">
    <property type="entry name" value="GED"/>
</dbReference>
<dbReference type="InterPro" id="IPR045063">
    <property type="entry name" value="Dynamin_N"/>
</dbReference>
<evidence type="ECO:0008006" key="8">
    <source>
        <dbReference type="Google" id="ProtNLM"/>
    </source>
</evidence>
<dbReference type="Pfam" id="PF00350">
    <property type="entry name" value="Dynamin_N"/>
    <property type="match status" value="1"/>
</dbReference>
<dbReference type="GO" id="GO:0016020">
    <property type="term" value="C:membrane"/>
    <property type="evidence" value="ECO:0007669"/>
    <property type="project" value="TreeGrafter"/>
</dbReference>
<dbReference type="PRINTS" id="PR00195">
    <property type="entry name" value="DYNAMIN"/>
</dbReference>
<evidence type="ECO:0000259" key="5">
    <source>
        <dbReference type="PROSITE" id="PS51718"/>
    </source>
</evidence>
<dbReference type="Pfam" id="PF01031">
    <property type="entry name" value="Dynamin_M"/>
    <property type="match status" value="1"/>
</dbReference>
<protein>
    <recommendedName>
        <fullName evidence="8">P-loop containing nucleoside triphosphate hydrolase protein</fullName>
    </recommendedName>
</protein>
<evidence type="ECO:0000256" key="2">
    <source>
        <dbReference type="ARBA" id="ARBA00023134"/>
    </source>
</evidence>
<proteinExistence type="predicted"/>
<dbReference type="InterPro" id="IPR000375">
    <property type="entry name" value="Dynamin_stalk"/>
</dbReference>
<dbReference type="CDD" id="cd08771">
    <property type="entry name" value="DLP_1"/>
    <property type="match status" value="1"/>
</dbReference>
<dbReference type="InterPro" id="IPR027417">
    <property type="entry name" value="P-loop_NTPase"/>
</dbReference>
<dbReference type="HOGENOM" id="CLU_008964_4_1_1"/>
<dbReference type="GO" id="GO:0005525">
    <property type="term" value="F:GTP binding"/>
    <property type="evidence" value="ECO:0007669"/>
    <property type="project" value="InterPro"/>
</dbReference>
<dbReference type="GO" id="GO:0005874">
    <property type="term" value="C:microtubule"/>
    <property type="evidence" value="ECO:0007669"/>
    <property type="project" value="TreeGrafter"/>
</dbReference>
<dbReference type="InterPro" id="IPR020850">
    <property type="entry name" value="GED_dom"/>
</dbReference>
<dbReference type="GO" id="GO:0003924">
    <property type="term" value="F:GTPase activity"/>
    <property type="evidence" value="ECO:0007669"/>
    <property type="project" value="InterPro"/>
</dbReference>
<evidence type="ECO:0000313" key="6">
    <source>
        <dbReference type="EMBL" id="KII84204.1"/>
    </source>
</evidence>
<feature type="compositionally biased region" description="Low complexity" evidence="3">
    <location>
        <begin position="636"/>
        <end position="649"/>
    </location>
</feature>
<name>A0A0C9T4I5_PLICR</name>
<gene>
    <name evidence="6" type="ORF">PLICRDRAFT_46578</name>
</gene>
<accession>A0A0C9T4I5</accession>
<feature type="domain" description="Dynamin-type G" evidence="5">
    <location>
        <begin position="36"/>
        <end position="346"/>
    </location>
</feature>
<dbReference type="InterPro" id="IPR001401">
    <property type="entry name" value="Dynamin_GTPase"/>
</dbReference>
<evidence type="ECO:0000256" key="3">
    <source>
        <dbReference type="SAM" id="MobiDB-lite"/>
    </source>
</evidence>
<keyword evidence="1" id="KW-0547">Nucleotide-binding</keyword>
<dbReference type="Proteomes" id="UP000053263">
    <property type="component" value="Unassembled WGS sequence"/>
</dbReference>
<organism evidence="6 7">
    <name type="scientific">Plicaturopsis crispa FD-325 SS-3</name>
    <dbReference type="NCBI Taxonomy" id="944288"/>
    <lineage>
        <taxon>Eukaryota</taxon>
        <taxon>Fungi</taxon>
        <taxon>Dikarya</taxon>
        <taxon>Basidiomycota</taxon>
        <taxon>Agaricomycotina</taxon>
        <taxon>Agaricomycetes</taxon>
        <taxon>Agaricomycetidae</taxon>
        <taxon>Amylocorticiales</taxon>
        <taxon>Amylocorticiaceae</taxon>
        <taxon>Plicatura</taxon>
        <taxon>Plicaturopsis crispa</taxon>
    </lineage>
</organism>